<dbReference type="PANTHER" id="PTHR12701:SF18">
    <property type="entry name" value="ENDOPLASMIC RETICULUM TRANSMEMBRANE PROTEIN"/>
    <property type="match status" value="1"/>
</dbReference>
<proteinExistence type="inferred from homology"/>
<feature type="coiled-coil region" evidence="12">
    <location>
        <begin position="118"/>
        <end position="205"/>
    </location>
</feature>
<comment type="function">
    <text evidence="11">May play a role in anterograde transport of membrane proteins from the endoplasmic reticulum to the Golgi.</text>
</comment>
<protein>
    <recommendedName>
        <fullName evidence="11">Endoplasmic reticulum transmembrane protein</fullName>
    </recommendedName>
</protein>
<evidence type="ECO:0000256" key="1">
    <source>
        <dbReference type="ARBA" id="ARBA00004477"/>
    </source>
</evidence>
<keyword evidence="7 11" id="KW-0653">Protein transport</keyword>
<reference evidence="13 14" key="1">
    <citation type="submission" date="2023-10" db="EMBL/GenBank/DDBJ databases">
        <title>Chromosome-scale genome assembly provides insights into flower coloration mechanisms of Canna indica.</title>
        <authorList>
            <person name="Li C."/>
        </authorList>
    </citation>
    <scope>NUCLEOTIDE SEQUENCE [LARGE SCALE GENOMIC DNA]</scope>
    <source>
        <tissue evidence="13">Flower</tissue>
    </source>
</reference>
<dbReference type="FunFam" id="1.20.5.110:FF:000011">
    <property type="entry name" value="B-cell receptor-associated protein 29"/>
    <property type="match status" value="1"/>
</dbReference>
<dbReference type="GO" id="GO:0070973">
    <property type="term" value="P:protein localization to endoplasmic reticulum exit site"/>
    <property type="evidence" value="ECO:0007669"/>
    <property type="project" value="UniProtKB-UniRule"/>
</dbReference>
<dbReference type="InterPro" id="IPR008417">
    <property type="entry name" value="BAP29/BAP31"/>
</dbReference>
<evidence type="ECO:0000256" key="6">
    <source>
        <dbReference type="ARBA" id="ARBA00022824"/>
    </source>
</evidence>
<dbReference type="PANTHER" id="PTHR12701">
    <property type="entry name" value="BCR-ASSOCIATED PROTEIN, BAP"/>
    <property type="match status" value="1"/>
</dbReference>
<organism evidence="13 14">
    <name type="scientific">Canna indica</name>
    <name type="common">Indian-shot</name>
    <dbReference type="NCBI Taxonomy" id="4628"/>
    <lineage>
        <taxon>Eukaryota</taxon>
        <taxon>Viridiplantae</taxon>
        <taxon>Streptophyta</taxon>
        <taxon>Embryophyta</taxon>
        <taxon>Tracheophyta</taxon>
        <taxon>Spermatophyta</taxon>
        <taxon>Magnoliopsida</taxon>
        <taxon>Liliopsida</taxon>
        <taxon>Zingiberales</taxon>
        <taxon>Cannaceae</taxon>
        <taxon>Canna</taxon>
    </lineage>
</organism>
<keyword evidence="11" id="KW-0931">ER-Golgi transport</keyword>
<sequence length="222" mass="25165">MINPMIRIVFLVLSAEVVVVVALLFKTPFRKLVILGLDRLKRGRGPNMVKVVVCIMVAFLSSSLYSMAQIRSRSEKAGALTPIDQVLMNDYLLGASLMGYSLLLALIIDRLHHYVRELRALRKNMEVVMKQNKGLEEAKSGDEIKSRDTLASLNEQIKQLKLELEERINAAKAVNVKVEALKKQNEDLLLKYDRILEDNQSLRNLLQSIEQPLSHPESMKIS</sequence>
<keyword evidence="4 11" id="KW-0812">Transmembrane</keyword>
<keyword evidence="9 12" id="KW-0175">Coiled coil</keyword>
<comment type="subcellular location">
    <subcellularLocation>
        <location evidence="1 11">Endoplasmic reticulum membrane</location>
        <topology evidence="1 11">Multi-pass membrane protein</topology>
    </subcellularLocation>
</comment>
<feature type="transmembrane region" description="Helical" evidence="11">
    <location>
        <begin position="88"/>
        <end position="108"/>
    </location>
</feature>
<dbReference type="GO" id="GO:0006886">
    <property type="term" value="P:intracellular protein transport"/>
    <property type="evidence" value="ECO:0007669"/>
    <property type="project" value="UniProtKB-UniRule"/>
</dbReference>
<keyword evidence="8 11" id="KW-1133">Transmembrane helix</keyword>
<evidence type="ECO:0000313" key="14">
    <source>
        <dbReference type="Proteomes" id="UP001327560"/>
    </source>
</evidence>
<evidence type="ECO:0000256" key="11">
    <source>
        <dbReference type="RuleBase" id="RU367026"/>
    </source>
</evidence>
<keyword evidence="3 11" id="KW-0813">Transport</keyword>
<keyword evidence="13" id="KW-0675">Receptor</keyword>
<keyword evidence="14" id="KW-1185">Reference proteome</keyword>
<comment type="similarity">
    <text evidence="2 11">Belongs to the BCAP29/BCAP31 family.</text>
</comment>
<dbReference type="GO" id="GO:0005789">
    <property type="term" value="C:endoplasmic reticulum membrane"/>
    <property type="evidence" value="ECO:0007669"/>
    <property type="project" value="UniProtKB-SubCell"/>
</dbReference>
<evidence type="ECO:0000313" key="13">
    <source>
        <dbReference type="EMBL" id="WOL14183.1"/>
    </source>
</evidence>
<evidence type="ECO:0000256" key="9">
    <source>
        <dbReference type="ARBA" id="ARBA00023054"/>
    </source>
</evidence>
<evidence type="ECO:0000256" key="7">
    <source>
        <dbReference type="ARBA" id="ARBA00022927"/>
    </source>
</evidence>
<keyword evidence="5" id="KW-0053">Apoptosis</keyword>
<dbReference type="Gene3D" id="1.20.5.110">
    <property type="match status" value="1"/>
</dbReference>
<evidence type="ECO:0000256" key="3">
    <source>
        <dbReference type="ARBA" id="ARBA00022448"/>
    </source>
</evidence>
<dbReference type="EMBL" id="CP136896">
    <property type="protein sequence ID" value="WOL14183.1"/>
    <property type="molecule type" value="Genomic_DNA"/>
</dbReference>
<evidence type="ECO:0000256" key="4">
    <source>
        <dbReference type="ARBA" id="ARBA00022692"/>
    </source>
</evidence>
<keyword evidence="10 11" id="KW-0472">Membrane</keyword>
<keyword evidence="6 11" id="KW-0256">Endoplasmic reticulum</keyword>
<name>A0AAQ3KW61_9LILI</name>
<evidence type="ECO:0000256" key="8">
    <source>
        <dbReference type="ARBA" id="ARBA00022989"/>
    </source>
</evidence>
<dbReference type="Proteomes" id="UP001327560">
    <property type="component" value="Chromosome 7"/>
</dbReference>
<feature type="transmembrane region" description="Helical" evidence="11">
    <location>
        <begin position="6"/>
        <end position="27"/>
    </location>
</feature>
<evidence type="ECO:0000256" key="5">
    <source>
        <dbReference type="ARBA" id="ARBA00022703"/>
    </source>
</evidence>
<evidence type="ECO:0000256" key="12">
    <source>
        <dbReference type="SAM" id="Coils"/>
    </source>
</evidence>
<dbReference type="AlphaFoldDB" id="A0AAQ3KW61"/>
<evidence type="ECO:0000256" key="10">
    <source>
        <dbReference type="ARBA" id="ARBA00023136"/>
    </source>
</evidence>
<feature type="transmembrane region" description="Helical" evidence="11">
    <location>
        <begin position="48"/>
        <end position="68"/>
    </location>
</feature>
<evidence type="ECO:0000256" key="2">
    <source>
        <dbReference type="ARBA" id="ARBA00007956"/>
    </source>
</evidence>
<accession>A0AAQ3KW61</accession>
<dbReference type="GO" id="GO:0006888">
    <property type="term" value="P:endoplasmic reticulum to Golgi vesicle-mediated transport"/>
    <property type="evidence" value="ECO:0007669"/>
    <property type="project" value="UniProtKB-UniRule"/>
</dbReference>
<gene>
    <name evidence="13" type="ORF">Cni_G22963</name>
</gene>